<keyword evidence="4" id="KW-0732">Signal</keyword>
<dbReference type="InterPro" id="IPR011990">
    <property type="entry name" value="TPR-like_helical_dom_sf"/>
</dbReference>
<gene>
    <name evidence="6" type="ORF">BWR22_01575</name>
</gene>
<reference evidence="6 7" key="1">
    <citation type="submission" date="2017-01" db="EMBL/GenBank/DDBJ databases">
        <title>Complete genome of Lacinutrix venerupis DOK2-8 isolated from seawater in Dokdo.</title>
        <authorList>
            <person name="Chi W.-J."/>
            <person name="Kim J.H."/>
        </authorList>
    </citation>
    <scope>NUCLEOTIDE SEQUENCE [LARGE SCALE GENOMIC DNA]</scope>
    <source>
        <strain evidence="6 7">DOK2-8</strain>
    </source>
</reference>
<evidence type="ECO:0000259" key="5">
    <source>
        <dbReference type="PROSITE" id="PS51781"/>
    </source>
</evidence>
<dbReference type="InterPro" id="IPR013105">
    <property type="entry name" value="TPR_2"/>
</dbReference>
<dbReference type="SMART" id="SM00028">
    <property type="entry name" value="TPR"/>
    <property type="match status" value="2"/>
</dbReference>
<evidence type="ECO:0000313" key="6">
    <source>
        <dbReference type="EMBL" id="APX99051.1"/>
    </source>
</evidence>
<proteinExistence type="predicted"/>
<dbReference type="AlphaFoldDB" id="A0AAC9LKH2"/>
<sequence>MKNIFYILLFFFVSVSAQNEKIFEQANTLYNTGSFAEALDRYKVILETDKHSAELYFNIANAHYKLNHIAPSIYYYEKALLLKPNDEDIKNNLAFANNMRIDAIDTLPEVGLKRFVKKAANSLTVDSWAKLSVFLVVLFVLFYLLYYFTFKTGKKRFYFISSFTLIVLAFIALAFTFYTYNLSKKYSPAIVFAKESQVKSEPNLRSDEAFVLHEGTKVQVLDTVKNWKKIQLSDGKTGWLKNEDIKLLNVF</sequence>
<organism evidence="6 7">
    <name type="scientific">Lacinutrix venerupis</name>
    <dbReference type="NCBI Taxonomy" id="1486034"/>
    <lineage>
        <taxon>Bacteria</taxon>
        <taxon>Pseudomonadati</taxon>
        <taxon>Bacteroidota</taxon>
        <taxon>Flavobacteriia</taxon>
        <taxon>Flavobacteriales</taxon>
        <taxon>Flavobacteriaceae</taxon>
        <taxon>Lacinutrix</taxon>
    </lineage>
</organism>
<dbReference type="KEGG" id="lvn:BWR22_01575"/>
<dbReference type="Pfam" id="PF08239">
    <property type="entry name" value="SH3_3"/>
    <property type="match status" value="1"/>
</dbReference>
<dbReference type="InterPro" id="IPR019734">
    <property type="entry name" value="TPR_rpt"/>
</dbReference>
<dbReference type="Gene3D" id="2.30.30.40">
    <property type="entry name" value="SH3 Domains"/>
    <property type="match status" value="1"/>
</dbReference>
<feature type="signal peptide" evidence="4">
    <location>
        <begin position="1"/>
        <end position="17"/>
    </location>
</feature>
<evidence type="ECO:0000256" key="2">
    <source>
        <dbReference type="ARBA" id="ARBA00022803"/>
    </source>
</evidence>
<accession>A0AAC9LKH2</accession>
<keyword evidence="2 3" id="KW-0802">TPR repeat</keyword>
<dbReference type="PROSITE" id="PS51781">
    <property type="entry name" value="SH3B"/>
    <property type="match status" value="1"/>
</dbReference>
<feature type="repeat" description="TPR" evidence="3">
    <location>
        <begin position="53"/>
        <end position="86"/>
    </location>
</feature>
<keyword evidence="7" id="KW-1185">Reference proteome</keyword>
<dbReference type="Pfam" id="PF07719">
    <property type="entry name" value="TPR_2"/>
    <property type="match status" value="1"/>
</dbReference>
<feature type="chain" id="PRO_5042230013" evidence="4">
    <location>
        <begin position="18"/>
        <end position="251"/>
    </location>
</feature>
<dbReference type="SUPFAM" id="SSF48452">
    <property type="entry name" value="TPR-like"/>
    <property type="match status" value="1"/>
</dbReference>
<dbReference type="PROSITE" id="PS50005">
    <property type="entry name" value="TPR"/>
    <property type="match status" value="1"/>
</dbReference>
<dbReference type="SMART" id="SM00287">
    <property type="entry name" value="SH3b"/>
    <property type="match status" value="1"/>
</dbReference>
<dbReference type="Proteomes" id="UP000187506">
    <property type="component" value="Chromosome"/>
</dbReference>
<name>A0AAC9LKH2_9FLAO</name>
<keyword evidence="1" id="KW-0677">Repeat</keyword>
<dbReference type="InterPro" id="IPR003646">
    <property type="entry name" value="SH3-like_bac-type"/>
</dbReference>
<protein>
    <submittedName>
        <fullName evidence="6">Ion channel protein</fullName>
    </submittedName>
</protein>
<dbReference type="Gene3D" id="1.25.40.10">
    <property type="entry name" value="Tetratricopeptide repeat domain"/>
    <property type="match status" value="1"/>
</dbReference>
<evidence type="ECO:0000256" key="4">
    <source>
        <dbReference type="SAM" id="SignalP"/>
    </source>
</evidence>
<evidence type="ECO:0000313" key="7">
    <source>
        <dbReference type="Proteomes" id="UP000187506"/>
    </source>
</evidence>
<dbReference type="EMBL" id="CP019352">
    <property type="protein sequence ID" value="APX99051.1"/>
    <property type="molecule type" value="Genomic_DNA"/>
</dbReference>
<evidence type="ECO:0000256" key="3">
    <source>
        <dbReference type="PROSITE-ProRule" id="PRU00339"/>
    </source>
</evidence>
<dbReference type="RefSeq" id="WP_076731693.1">
    <property type="nucleotide sequence ID" value="NZ_CP019352.1"/>
</dbReference>
<evidence type="ECO:0000256" key="1">
    <source>
        <dbReference type="ARBA" id="ARBA00022737"/>
    </source>
</evidence>
<feature type="domain" description="SH3b" evidence="5">
    <location>
        <begin position="186"/>
        <end position="249"/>
    </location>
</feature>